<name>A0A6D2IN52_9BRAS</name>
<evidence type="ECO:0000256" key="4">
    <source>
        <dbReference type="SAM" id="Coils"/>
    </source>
</evidence>
<dbReference type="PANTHER" id="PTHR10903:SF164">
    <property type="entry name" value="IMMUNE-ASSOCIATED NUCLEOTIDE-BINDING PROTEIN 7"/>
    <property type="match status" value="1"/>
</dbReference>
<evidence type="ECO:0000256" key="1">
    <source>
        <dbReference type="ARBA" id="ARBA00008535"/>
    </source>
</evidence>
<dbReference type="InterPro" id="IPR006703">
    <property type="entry name" value="G_AIG1"/>
</dbReference>
<feature type="coiled-coil region" evidence="4">
    <location>
        <begin position="209"/>
        <end position="282"/>
    </location>
</feature>
<dbReference type="PROSITE" id="PS51720">
    <property type="entry name" value="G_AIG1"/>
    <property type="match status" value="1"/>
</dbReference>
<dbReference type="PANTHER" id="PTHR10903">
    <property type="entry name" value="GTPASE, IMAP FAMILY MEMBER-RELATED"/>
    <property type="match status" value="1"/>
</dbReference>
<keyword evidence="4" id="KW-0175">Coiled coil</keyword>
<dbReference type="AlphaFoldDB" id="A0A6D2IN52"/>
<dbReference type="InterPro" id="IPR027417">
    <property type="entry name" value="P-loop_NTPase"/>
</dbReference>
<keyword evidence="2" id="KW-0547">Nucleotide-binding</keyword>
<accession>A0A6D2IN52</accession>
<feature type="region of interest" description="Disordered" evidence="5">
    <location>
        <begin position="314"/>
        <end position="333"/>
    </location>
</feature>
<gene>
    <name evidence="7" type="ORF">MERR_LOCUS17072</name>
</gene>
<evidence type="ECO:0000256" key="5">
    <source>
        <dbReference type="SAM" id="MobiDB-lite"/>
    </source>
</evidence>
<dbReference type="OrthoDB" id="8954335at2759"/>
<evidence type="ECO:0000313" key="8">
    <source>
        <dbReference type="Proteomes" id="UP000467841"/>
    </source>
</evidence>
<evidence type="ECO:0000313" key="7">
    <source>
        <dbReference type="EMBL" id="CAA7029837.1"/>
    </source>
</evidence>
<evidence type="ECO:0000256" key="2">
    <source>
        <dbReference type="ARBA" id="ARBA00022741"/>
    </source>
</evidence>
<dbReference type="Pfam" id="PF04548">
    <property type="entry name" value="AIG1"/>
    <property type="match status" value="1"/>
</dbReference>
<keyword evidence="3" id="KW-0342">GTP-binding</keyword>
<comment type="similarity">
    <text evidence="1">Belongs to the TRAFAC class TrmE-Era-EngA-EngB-Septin-like GTPase superfamily. AIG1/Toc34/Toc159-like paraseptin GTPase family. IAN subfamily.</text>
</comment>
<dbReference type="EMBL" id="CACVBM020001085">
    <property type="protein sequence ID" value="CAA7029837.1"/>
    <property type="molecule type" value="Genomic_DNA"/>
</dbReference>
<dbReference type="FunFam" id="3.40.50.300:FF:000840">
    <property type="entry name" value="Immune-associated nucleotide-binding protein 9"/>
    <property type="match status" value="1"/>
</dbReference>
<feature type="domain" description="AIG1-type G" evidence="6">
    <location>
        <begin position="8"/>
        <end position="213"/>
    </location>
</feature>
<reference evidence="7" key="1">
    <citation type="submission" date="2020-01" db="EMBL/GenBank/DDBJ databases">
        <authorList>
            <person name="Mishra B."/>
        </authorList>
    </citation>
    <scope>NUCLEOTIDE SEQUENCE [LARGE SCALE GENOMIC DNA]</scope>
</reference>
<dbReference type="GO" id="GO:0005525">
    <property type="term" value="F:GTP binding"/>
    <property type="evidence" value="ECO:0007669"/>
    <property type="project" value="UniProtKB-KW"/>
</dbReference>
<protein>
    <recommendedName>
        <fullName evidence="6">AIG1-type G domain-containing protein</fullName>
    </recommendedName>
</protein>
<evidence type="ECO:0000256" key="3">
    <source>
        <dbReference type="ARBA" id="ARBA00023134"/>
    </source>
</evidence>
<organism evidence="7 8">
    <name type="scientific">Microthlaspi erraticum</name>
    <dbReference type="NCBI Taxonomy" id="1685480"/>
    <lineage>
        <taxon>Eukaryota</taxon>
        <taxon>Viridiplantae</taxon>
        <taxon>Streptophyta</taxon>
        <taxon>Embryophyta</taxon>
        <taxon>Tracheophyta</taxon>
        <taxon>Spermatophyta</taxon>
        <taxon>Magnoliopsida</taxon>
        <taxon>eudicotyledons</taxon>
        <taxon>Gunneridae</taxon>
        <taxon>Pentapetalae</taxon>
        <taxon>rosids</taxon>
        <taxon>malvids</taxon>
        <taxon>Brassicales</taxon>
        <taxon>Brassicaceae</taxon>
        <taxon>Coluteocarpeae</taxon>
        <taxon>Microthlaspi</taxon>
    </lineage>
</organism>
<dbReference type="Proteomes" id="UP000467841">
    <property type="component" value="Unassembled WGS sequence"/>
</dbReference>
<dbReference type="SUPFAM" id="SSF52540">
    <property type="entry name" value="P-loop containing nucleoside triphosphate hydrolases"/>
    <property type="match status" value="1"/>
</dbReference>
<sequence>MDKGEATKQARNIVLVGRAGNGKSATGNSLIGQKVFESEAHEKCQAHGAVMGDNLTINVINTPDLSDMGLPAEFINREIVRFLTLAEGGIHAVVWVLSARSTQITVEDLSTLGILHALFGSEIAAYVTIVFTGGDMLEEEGVTLDEFLGREDCPPFVKEVLKMSGNRMVLFDNKTHDEGKKAEQVNKLLSLVDEIKRNNHGQSYTDGMYNEIKEHSDKLSKELEELEAKNHPADLESELKDQLHASFEESMTLMSNEVEKKLKAAEEELKAAVHAQEQEKDSMGTCDGWYEAKKFFATWSWDLAMYLAQNPPGRWGSGGGSYRPSPRQFNMRL</sequence>
<dbReference type="InterPro" id="IPR045058">
    <property type="entry name" value="GIMA/IAN/Toc"/>
</dbReference>
<evidence type="ECO:0000259" key="6">
    <source>
        <dbReference type="PROSITE" id="PS51720"/>
    </source>
</evidence>
<comment type="caution">
    <text evidence="7">The sequence shown here is derived from an EMBL/GenBank/DDBJ whole genome shotgun (WGS) entry which is preliminary data.</text>
</comment>
<proteinExistence type="inferred from homology"/>
<keyword evidence="8" id="KW-1185">Reference proteome</keyword>
<dbReference type="Gene3D" id="3.40.50.300">
    <property type="entry name" value="P-loop containing nucleotide triphosphate hydrolases"/>
    <property type="match status" value="1"/>
</dbReference>